<keyword evidence="5" id="KW-1185">Reference proteome</keyword>
<proteinExistence type="predicted"/>
<evidence type="ECO:0000256" key="4">
    <source>
        <dbReference type="SAM" id="SignalP"/>
    </source>
</evidence>
<evidence type="ECO:0000256" key="3">
    <source>
        <dbReference type="PROSITE-ProRule" id="PRU00497"/>
    </source>
</evidence>
<accession>A0A6J2KDW8</accession>
<keyword evidence="1 3" id="KW-0193">Cuticle</keyword>
<evidence type="ECO:0000256" key="2">
    <source>
        <dbReference type="ARBA" id="ARBA00022729"/>
    </source>
</evidence>
<protein>
    <submittedName>
        <fullName evidence="6">Flexible cuticle protein 12-like</fullName>
    </submittedName>
</protein>
<dbReference type="GO" id="GO:0008010">
    <property type="term" value="F:structural constituent of chitin-based larval cuticle"/>
    <property type="evidence" value="ECO:0007669"/>
    <property type="project" value="TreeGrafter"/>
</dbReference>
<evidence type="ECO:0000313" key="5">
    <source>
        <dbReference type="Proteomes" id="UP000504629"/>
    </source>
</evidence>
<dbReference type="InterPro" id="IPR000618">
    <property type="entry name" value="Insect_cuticle"/>
</dbReference>
<dbReference type="PANTHER" id="PTHR10380">
    <property type="entry name" value="CUTICLE PROTEIN"/>
    <property type="match status" value="1"/>
</dbReference>
<dbReference type="CTD" id="692371"/>
<dbReference type="Proteomes" id="UP000504629">
    <property type="component" value="Unplaced"/>
</dbReference>
<dbReference type="InterPro" id="IPR050468">
    <property type="entry name" value="Cuticle_Struct_Prot"/>
</dbReference>
<dbReference type="PROSITE" id="PS51155">
    <property type="entry name" value="CHIT_BIND_RR_2"/>
    <property type="match status" value="1"/>
</dbReference>
<dbReference type="PRINTS" id="PR00947">
    <property type="entry name" value="CUTICLE"/>
</dbReference>
<evidence type="ECO:0000313" key="6">
    <source>
        <dbReference type="RefSeq" id="XP_028039107.1"/>
    </source>
</evidence>
<dbReference type="GeneID" id="114249671"/>
<feature type="signal peptide" evidence="4">
    <location>
        <begin position="1"/>
        <end position="16"/>
    </location>
</feature>
<dbReference type="OrthoDB" id="7255276at2759"/>
<gene>
    <name evidence="6" type="primary">LOC114249671</name>
</gene>
<keyword evidence="2 4" id="KW-0732">Signal</keyword>
<dbReference type="Pfam" id="PF00379">
    <property type="entry name" value="Chitin_bind_4"/>
    <property type="match status" value="1"/>
</dbReference>
<dbReference type="PANTHER" id="PTHR10380:SF218">
    <property type="entry name" value="ADULT CUTICLE PROTEIN 65AA-RELATED"/>
    <property type="match status" value="1"/>
</dbReference>
<dbReference type="PROSITE" id="PS00233">
    <property type="entry name" value="CHIT_BIND_RR_1"/>
    <property type="match status" value="1"/>
</dbReference>
<dbReference type="InterPro" id="IPR031311">
    <property type="entry name" value="CHIT_BIND_RR_consensus"/>
</dbReference>
<dbReference type="GO" id="GO:0062129">
    <property type="term" value="C:chitin-based extracellular matrix"/>
    <property type="evidence" value="ECO:0007669"/>
    <property type="project" value="TreeGrafter"/>
</dbReference>
<dbReference type="KEGG" id="bman:114249671"/>
<feature type="chain" id="PRO_5026718254" evidence="4">
    <location>
        <begin position="17"/>
        <end position="105"/>
    </location>
</feature>
<organism evidence="5 6">
    <name type="scientific">Bombyx mandarina</name>
    <name type="common">Wild silk moth</name>
    <name type="synonym">Wild silkworm</name>
    <dbReference type="NCBI Taxonomy" id="7092"/>
    <lineage>
        <taxon>Eukaryota</taxon>
        <taxon>Metazoa</taxon>
        <taxon>Ecdysozoa</taxon>
        <taxon>Arthropoda</taxon>
        <taxon>Hexapoda</taxon>
        <taxon>Insecta</taxon>
        <taxon>Pterygota</taxon>
        <taxon>Neoptera</taxon>
        <taxon>Endopterygota</taxon>
        <taxon>Lepidoptera</taxon>
        <taxon>Glossata</taxon>
        <taxon>Ditrysia</taxon>
        <taxon>Bombycoidea</taxon>
        <taxon>Bombycidae</taxon>
        <taxon>Bombycinae</taxon>
        <taxon>Bombyx</taxon>
    </lineage>
</organism>
<name>A0A6J2KDW8_BOMMA</name>
<dbReference type="AlphaFoldDB" id="A0A6J2KDW8"/>
<sequence length="105" mass="11020">MKSFFVVALFVAVAVAAPVGPDADAVVIRQDNDNIGVEGYNTGYETSNGIKAQETGQLKNIGTENEALEVRGEFAYIGPDGVTYAVTYVANEGGFQPSAPHIPKA</sequence>
<dbReference type="RefSeq" id="XP_028039107.1">
    <property type="nucleotide sequence ID" value="XM_028183306.1"/>
</dbReference>
<evidence type="ECO:0000256" key="1">
    <source>
        <dbReference type="ARBA" id="ARBA00022460"/>
    </source>
</evidence>
<reference evidence="6" key="1">
    <citation type="submission" date="2025-08" db="UniProtKB">
        <authorList>
            <consortium name="RefSeq"/>
        </authorList>
    </citation>
    <scope>IDENTIFICATION</scope>
    <source>
        <tissue evidence="6">Silk gland</tissue>
    </source>
</reference>